<evidence type="ECO:0000313" key="2">
    <source>
        <dbReference type="Proteomes" id="UP000324800"/>
    </source>
</evidence>
<name>A0A5J4SD14_9EUKA</name>
<reference evidence="1 2" key="1">
    <citation type="submission" date="2019-03" db="EMBL/GenBank/DDBJ databases">
        <title>Single cell metagenomics reveals metabolic interactions within the superorganism composed of flagellate Streblomastix strix and complex community of Bacteroidetes bacteria on its surface.</title>
        <authorList>
            <person name="Treitli S.C."/>
            <person name="Kolisko M."/>
            <person name="Husnik F."/>
            <person name="Keeling P."/>
            <person name="Hampl V."/>
        </authorList>
    </citation>
    <scope>NUCLEOTIDE SEQUENCE [LARGE SCALE GENOMIC DNA]</scope>
    <source>
        <strain evidence="1">ST1C</strain>
    </source>
</reference>
<gene>
    <name evidence="1" type="ORF">EZS28_052286</name>
</gene>
<protein>
    <submittedName>
        <fullName evidence="1">Uncharacterized protein</fullName>
    </submittedName>
</protein>
<organism evidence="1 2">
    <name type="scientific">Streblomastix strix</name>
    <dbReference type="NCBI Taxonomy" id="222440"/>
    <lineage>
        <taxon>Eukaryota</taxon>
        <taxon>Metamonada</taxon>
        <taxon>Preaxostyla</taxon>
        <taxon>Oxymonadida</taxon>
        <taxon>Streblomastigidae</taxon>
        <taxon>Streblomastix</taxon>
    </lineage>
</organism>
<dbReference type="EMBL" id="SNRW01040470">
    <property type="protein sequence ID" value="KAA6343738.1"/>
    <property type="molecule type" value="Genomic_DNA"/>
</dbReference>
<dbReference type="Proteomes" id="UP000324800">
    <property type="component" value="Unassembled WGS sequence"/>
</dbReference>
<sequence>MKLNELDQAIMILATTVIIDTAENETTGTISQIWEEVGKRRVQPRVKVQEMDRMMKIGLSVYTARLKDINYDNSGYGAIDENRPYLRFKQLQEHQSIYLIFEQLKKKPFAQQTTFLPTLLNKAVSPGQVQNQLIRREIHQSRTFEELNNYSQHKIIKNN</sequence>
<proteinExistence type="predicted"/>
<accession>A0A5J4SD14</accession>
<evidence type="ECO:0000313" key="1">
    <source>
        <dbReference type="EMBL" id="KAA6343738.1"/>
    </source>
</evidence>
<comment type="caution">
    <text evidence="1">The sequence shown here is derived from an EMBL/GenBank/DDBJ whole genome shotgun (WGS) entry which is preliminary data.</text>
</comment>
<dbReference type="AlphaFoldDB" id="A0A5J4SD14"/>